<proteinExistence type="predicted"/>
<accession>A0A9P6B0B4</accession>
<organism evidence="1 2">
    <name type="scientific">Hydnum rufescens UP504</name>
    <dbReference type="NCBI Taxonomy" id="1448309"/>
    <lineage>
        <taxon>Eukaryota</taxon>
        <taxon>Fungi</taxon>
        <taxon>Dikarya</taxon>
        <taxon>Basidiomycota</taxon>
        <taxon>Agaricomycotina</taxon>
        <taxon>Agaricomycetes</taxon>
        <taxon>Cantharellales</taxon>
        <taxon>Hydnaceae</taxon>
        <taxon>Hydnum</taxon>
    </lineage>
</organism>
<gene>
    <name evidence="1" type="ORF">BS47DRAFT_1342041</name>
</gene>
<evidence type="ECO:0000313" key="1">
    <source>
        <dbReference type="EMBL" id="KAF9515328.1"/>
    </source>
</evidence>
<reference evidence="1" key="1">
    <citation type="journal article" date="2020" name="Nat. Commun.">
        <title>Large-scale genome sequencing of mycorrhizal fungi provides insights into the early evolution of symbiotic traits.</title>
        <authorList>
            <person name="Miyauchi S."/>
            <person name="Kiss E."/>
            <person name="Kuo A."/>
            <person name="Drula E."/>
            <person name="Kohler A."/>
            <person name="Sanchez-Garcia M."/>
            <person name="Morin E."/>
            <person name="Andreopoulos B."/>
            <person name="Barry K.W."/>
            <person name="Bonito G."/>
            <person name="Buee M."/>
            <person name="Carver A."/>
            <person name="Chen C."/>
            <person name="Cichocki N."/>
            <person name="Clum A."/>
            <person name="Culley D."/>
            <person name="Crous P.W."/>
            <person name="Fauchery L."/>
            <person name="Girlanda M."/>
            <person name="Hayes R.D."/>
            <person name="Keri Z."/>
            <person name="LaButti K."/>
            <person name="Lipzen A."/>
            <person name="Lombard V."/>
            <person name="Magnuson J."/>
            <person name="Maillard F."/>
            <person name="Murat C."/>
            <person name="Nolan M."/>
            <person name="Ohm R.A."/>
            <person name="Pangilinan J."/>
            <person name="Pereira M.F."/>
            <person name="Perotto S."/>
            <person name="Peter M."/>
            <person name="Pfister S."/>
            <person name="Riley R."/>
            <person name="Sitrit Y."/>
            <person name="Stielow J.B."/>
            <person name="Szollosi G."/>
            <person name="Zifcakova L."/>
            <person name="Stursova M."/>
            <person name="Spatafora J.W."/>
            <person name="Tedersoo L."/>
            <person name="Vaario L.M."/>
            <person name="Yamada A."/>
            <person name="Yan M."/>
            <person name="Wang P."/>
            <person name="Xu J."/>
            <person name="Bruns T."/>
            <person name="Baldrian P."/>
            <person name="Vilgalys R."/>
            <person name="Dunand C."/>
            <person name="Henrissat B."/>
            <person name="Grigoriev I.V."/>
            <person name="Hibbett D."/>
            <person name="Nagy L.G."/>
            <person name="Martin F.M."/>
        </authorList>
    </citation>
    <scope>NUCLEOTIDE SEQUENCE</scope>
    <source>
        <strain evidence="1">UP504</strain>
    </source>
</reference>
<evidence type="ECO:0000313" key="2">
    <source>
        <dbReference type="Proteomes" id="UP000886523"/>
    </source>
</evidence>
<name>A0A9P6B0B4_9AGAM</name>
<comment type="caution">
    <text evidence="1">The sequence shown here is derived from an EMBL/GenBank/DDBJ whole genome shotgun (WGS) entry which is preliminary data.</text>
</comment>
<sequence>MWIEDGIQLAVNADEEVGFSSNVLLPSATDKTIVQFYAYDVYRMFIPYSRQGVEPPENLLYDHPDKLKSFISGPLLTDGEVRQEL</sequence>
<dbReference type="Proteomes" id="UP000886523">
    <property type="component" value="Unassembled WGS sequence"/>
</dbReference>
<dbReference type="EMBL" id="MU128951">
    <property type="protein sequence ID" value="KAF9515328.1"/>
    <property type="molecule type" value="Genomic_DNA"/>
</dbReference>
<dbReference type="AlphaFoldDB" id="A0A9P6B0B4"/>
<keyword evidence="2" id="KW-1185">Reference proteome</keyword>
<protein>
    <submittedName>
        <fullName evidence="1">Uncharacterized protein</fullName>
    </submittedName>
</protein>